<dbReference type="EMBL" id="KI964598">
    <property type="protein sequence ID" value="EUC34031.1"/>
    <property type="molecule type" value="Genomic_DNA"/>
</dbReference>
<evidence type="ECO:0000259" key="2">
    <source>
        <dbReference type="Pfam" id="PF20163"/>
    </source>
</evidence>
<dbReference type="KEGG" id="bze:COCCADRAFT_4478"/>
<evidence type="ECO:0000256" key="1">
    <source>
        <dbReference type="SAM" id="Phobius"/>
    </source>
</evidence>
<feature type="transmembrane region" description="Helical" evidence="1">
    <location>
        <begin position="704"/>
        <end position="728"/>
    </location>
</feature>
<proteinExistence type="predicted"/>
<dbReference type="Pfam" id="PF20163">
    <property type="entry name" value="DUF6536"/>
    <property type="match status" value="1"/>
</dbReference>
<feature type="transmembrane region" description="Helical" evidence="1">
    <location>
        <begin position="662"/>
        <end position="684"/>
    </location>
</feature>
<dbReference type="RefSeq" id="XP_007711610.1">
    <property type="nucleotide sequence ID" value="XM_007713420.1"/>
</dbReference>
<keyword evidence="1" id="KW-1133">Transmembrane helix</keyword>
<keyword evidence="4" id="KW-1185">Reference proteome</keyword>
<name>W6YRB2_COCC2</name>
<evidence type="ECO:0000313" key="4">
    <source>
        <dbReference type="Proteomes" id="UP000053841"/>
    </source>
</evidence>
<protein>
    <recommendedName>
        <fullName evidence="2">DUF6536 domain-containing protein</fullName>
    </recommendedName>
</protein>
<feature type="transmembrane region" description="Helical" evidence="1">
    <location>
        <begin position="183"/>
        <end position="205"/>
    </location>
</feature>
<dbReference type="GeneID" id="19149801"/>
<reference evidence="3 4" key="1">
    <citation type="journal article" date="2013" name="PLoS Genet.">
        <title>Comparative genome structure, secondary metabolite, and effector coding capacity across Cochliobolus pathogens.</title>
        <authorList>
            <person name="Condon B.J."/>
            <person name="Leng Y."/>
            <person name="Wu D."/>
            <person name="Bushley K.E."/>
            <person name="Ohm R.A."/>
            <person name="Otillar R."/>
            <person name="Martin J."/>
            <person name="Schackwitz W."/>
            <person name="Grimwood J."/>
            <person name="MohdZainudin N."/>
            <person name="Xue C."/>
            <person name="Wang R."/>
            <person name="Manning V.A."/>
            <person name="Dhillon B."/>
            <person name="Tu Z.J."/>
            <person name="Steffenson B.J."/>
            <person name="Salamov A."/>
            <person name="Sun H."/>
            <person name="Lowry S."/>
            <person name="LaButti K."/>
            <person name="Han J."/>
            <person name="Copeland A."/>
            <person name="Lindquist E."/>
            <person name="Barry K."/>
            <person name="Schmutz J."/>
            <person name="Baker S.E."/>
            <person name="Ciuffetti L.M."/>
            <person name="Grigoriev I.V."/>
            <person name="Zhong S."/>
            <person name="Turgeon B.G."/>
        </authorList>
    </citation>
    <scope>NUCLEOTIDE SEQUENCE [LARGE SCALE GENOMIC DNA]</scope>
    <source>
        <strain evidence="3 4">26-R-13</strain>
    </source>
</reference>
<organism evidence="3 4">
    <name type="scientific">Cochliobolus carbonum (strain 26-R-13)</name>
    <name type="common">Maize leaf spot fungus</name>
    <name type="synonym">Bipolaris zeicola</name>
    <dbReference type="NCBI Taxonomy" id="930089"/>
    <lineage>
        <taxon>Eukaryota</taxon>
        <taxon>Fungi</taxon>
        <taxon>Dikarya</taxon>
        <taxon>Ascomycota</taxon>
        <taxon>Pezizomycotina</taxon>
        <taxon>Dothideomycetes</taxon>
        <taxon>Pleosporomycetidae</taxon>
        <taxon>Pleosporales</taxon>
        <taxon>Pleosporineae</taxon>
        <taxon>Pleosporaceae</taxon>
        <taxon>Bipolaris</taxon>
    </lineage>
</organism>
<dbReference type="PANTHER" id="PTHR35395">
    <property type="entry name" value="DUF6536 DOMAIN-CONTAINING PROTEIN"/>
    <property type="match status" value="1"/>
</dbReference>
<evidence type="ECO:0000313" key="3">
    <source>
        <dbReference type="EMBL" id="EUC34031.1"/>
    </source>
</evidence>
<dbReference type="HOGENOM" id="CLU_010112_0_0_1"/>
<feature type="transmembrane region" description="Helical" evidence="1">
    <location>
        <begin position="446"/>
        <end position="470"/>
    </location>
</feature>
<keyword evidence="1" id="KW-0472">Membrane</keyword>
<dbReference type="Proteomes" id="UP000053841">
    <property type="component" value="Unassembled WGS sequence"/>
</dbReference>
<dbReference type="eggNOG" id="ENOG502RYAY">
    <property type="taxonomic scope" value="Eukaryota"/>
</dbReference>
<sequence length="798" mass="88625">MLPVEEDYESGACVTRPLFRPPTPGPIFNSAGALLSQPQFSQNNSSSASYRTSRDIATLRTDQSEWIYLDEVPYVATGEIPHPQLKIPSSDDEDHCNYENIDTSITSARSRLLSESNTSYNGQSSTHAQGSFQKCVGSLTERFATFASPTVFQKPLSSFQYPETVVSGYQSCSRFYGWRMSMLMGSCTSAAILAFNIVVVVLVAIKPGFNGDTAVLPFTYDSLSSGIHILINALSTILLGASNFTMQVLTSDIDIAHSQGSWFDIGCLSSHNLRKIPRRRLALCLTMGLTSIPLHLFYNSAAIFIASTNVCSVYVLNVTSPQWQDVLSSPNYTALSNLQWQKAYQSQLIDYGDLYLAINQTALKAADGDTEHPTLSFDSNYTWVMQNISRAFVRKLILNETDKSILSRNRINMTAFNSDGVGNEPYYGQVTAARARIVSSRSRIQISLCFLIVVIISNAIKLATMLWVLFYEEPEFLVTLGDAATSFLKSPDPQTEGVCVYSREAILIEHGSGSKKSKQGNLLKDITHDSYGTWRERYHSYSLSLGRDREVGSSFIFIVIGSSLLLCITLAVSGNINGQWGTNSTTMLGGQSKARNTLLFAWLPNLPQLALSFCYLVLNSECTSMAGAREWNQLGVHRKGLRVTNPMHAQRSTYFLQLPYKFSLPLTIFSGGLHWLLSQSLFLARVDYVDNKGQLIESESRFGVFMSGLSFLILCLAFYFLVVTIGLLGRRRFKGHIPFAASCSLVISAACHPPKGDWEAYLKPVKWGVVEERMFDDQLHCTLTSQNVEQPEDGTRYR</sequence>
<feature type="domain" description="DUF6536" evidence="2">
    <location>
        <begin position="178"/>
        <end position="316"/>
    </location>
</feature>
<dbReference type="PANTHER" id="PTHR35395:SF1">
    <property type="entry name" value="DUF6536 DOMAIN-CONTAINING PROTEIN"/>
    <property type="match status" value="1"/>
</dbReference>
<gene>
    <name evidence="3" type="ORF">COCCADRAFT_4478</name>
</gene>
<accession>W6YRB2</accession>
<dbReference type="InterPro" id="IPR046623">
    <property type="entry name" value="DUF6536"/>
</dbReference>
<feature type="transmembrane region" description="Helical" evidence="1">
    <location>
        <begin position="225"/>
        <end position="244"/>
    </location>
</feature>
<keyword evidence="1" id="KW-0812">Transmembrane</keyword>
<dbReference type="OrthoDB" id="3695449at2759"/>
<dbReference type="AlphaFoldDB" id="W6YRB2"/>
<feature type="transmembrane region" description="Helical" evidence="1">
    <location>
        <begin position="551"/>
        <end position="572"/>
    </location>
</feature>